<dbReference type="OrthoDB" id="9811174at2"/>
<dbReference type="AlphaFoldDB" id="A0A1N7J655"/>
<gene>
    <name evidence="7" type="ORF">SAMN05421687_1044</name>
</gene>
<dbReference type="SMART" id="SM00422">
    <property type="entry name" value="HTH_MERR"/>
    <property type="match status" value="1"/>
</dbReference>
<protein>
    <submittedName>
        <fullName evidence="7">DNA-binding transcriptional regulator, MerR family</fullName>
    </submittedName>
</protein>
<dbReference type="Pfam" id="PF13411">
    <property type="entry name" value="MerR_1"/>
    <property type="match status" value="1"/>
</dbReference>
<feature type="coiled-coil region" evidence="5">
    <location>
        <begin position="77"/>
        <end position="121"/>
    </location>
</feature>
<organism evidence="7 8">
    <name type="scientific">Salimicrobium flavidum</name>
    <dbReference type="NCBI Taxonomy" id="570947"/>
    <lineage>
        <taxon>Bacteria</taxon>
        <taxon>Bacillati</taxon>
        <taxon>Bacillota</taxon>
        <taxon>Bacilli</taxon>
        <taxon>Bacillales</taxon>
        <taxon>Bacillaceae</taxon>
        <taxon>Salimicrobium</taxon>
    </lineage>
</organism>
<dbReference type="GO" id="GO:0003677">
    <property type="term" value="F:DNA binding"/>
    <property type="evidence" value="ECO:0007669"/>
    <property type="project" value="UniProtKB-KW"/>
</dbReference>
<dbReference type="Gene3D" id="1.10.1660.10">
    <property type="match status" value="1"/>
</dbReference>
<feature type="domain" description="HTH merR-type" evidence="6">
    <location>
        <begin position="1"/>
        <end position="69"/>
    </location>
</feature>
<dbReference type="PANTHER" id="PTHR30204:SF69">
    <property type="entry name" value="MERR-FAMILY TRANSCRIPTIONAL REGULATOR"/>
    <property type="match status" value="1"/>
</dbReference>
<evidence type="ECO:0000259" key="6">
    <source>
        <dbReference type="PROSITE" id="PS50937"/>
    </source>
</evidence>
<evidence type="ECO:0000313" key="7">
    <source>
        <dbReference type="EMBL" id="SIS44843.1"/>
    </source>
</evidence>
<dbReference type="STRING" id="570947.SAMN05421687_1044"/>
<keyword evidence="3 7" id="KW-0238">DNA-binding</keyword>
<dbReference type="PANTHER" id="PTHR30204">
    <property type="entry name" value="REDOX-CYCLING DRUG-SENSING TRANSCRIPTIONAL ACTIVATOR SOXR"/>
    <property type="match status" value="1"/>
</dbReference>
<keyword evidence="4" id="KW-0804">Transcription</keyword>
<reference evidence="8" key="1">
    <citation type="submission" date="2017-01" db="EMBL/GenBank/DDBJ databases">
        <authorList>
            <person name="Varghese N."/>
            <person name="Submissions S."/>
        </authorList>
    </citation>
    <scope>NUCLEOTIDE SEQUENCE [LARGE SCALE GENOMIC DNA]</scope>
    <source>
        <strain evidence="8">DSM 23127</strain>
    </source>
</reference>
<evidence type="ECO:0000256" key="1">
    <source>
        <dbReference type="ARBA" id="ARBA00022491"/>
    </source>
</evidence>
<dbReference type="InterPro" id="IPR000551">
    <property type="entry name" value="MerR-type_HTH_dom"/>
</dbReference>
<dbReference type="GO" id="GO:0003700">
    <property type="term" value="F:DNA-binding transcription factor activity"/>
    <property type="evidence" value="ECO:0007669"/>
    <property type="project" value="InterPro"/>
</dbReference>
<dbReference type="PRINTS" id="PR00040">
    <property type="entry name" value="HTHMERR"/>
</dbReference>
<dbReference type="RefSeq" id="WP_076558108.1">
    <property type="nucleotide sequence ID" value="NZ_FTOC01000004.1"/>
</dbReference>
<dbReference type="InterPro" id="IPR009061">
    <property type="entry name" value="DNA-bd_dom_put_sf"/>
</dbReference>
<dbReference type="Proteomes" id="UP000187608">
    <property type="component" value="Unassembled WGS sequence"/>
</dbReference>
<evidence type="ECO:0000256" key="3">
    <source>
        <dbReference type="ARBA" id="ARBA00023125"/>
    </source>
</evidence>
<evidence type="ECO:0000256" key="5">
    <source>
        <dbReference type="SAM" id="Coils"/>
    </source>
</evidence>
<keyword evidence="5" id="KW-0175">Coiled coil</keyword>
<evidence type="ECO:0000313" key="8">
    <source>
        <dbReference type="Proteomes" id="UP000187608"/>
    </source>
</evidence>
<dbReference type="EMBL" id="FTOC01000004">
    <property type="protein sequence ID" value="SIS44843.1"/>
    <property type="molecule type" value="Genomic_DNA"/>
</dbReference>
<keyword evidence="8" id="KW-1185">Reference proteome</keyword>
<evidence type="ECO:0000256" key="4">
    <source>
        <dbReference type="ARBA" id="ARBA00023163"/>
    </source>
</evidence>
<proteinExistence type="predicted"/>
<name>A0A1N7J655_9BACI</name>
<sequence>MKTIQETAETFEVSTRTLRYYEEIGLLEPDRSSGNQRKYSKADETRLKLILRGKKYGFSLDEIREMVLLFDEDRSGKKQLERTIEYGEARVREIEASIKEFQALKQEMEDLLEGFKQKLKEEKE</sequence>
<keyword evidence="2" id="KW-0805">Transcription regulation</keyword>
<dbReference type="SUPFAM" id="SSF46955">
    <property type="entry name" value="Putative DNA-binding domain"/>
    <property type="match status" value="1"/>
</dbReference>
<keyword evidence="1" id="KW-0678">Repressor</keyword>
<evidence type="ECO:0000256" key="2">
    <source>
        <dbReference type="ARBA" id="ARBA00023015"/>
    </source>
</evidence>
<accession>A0A1N7J655</accession>
<dbReference type="InterPro" id="IPR047057">
    <property type="entry name" value="MerR_fam"/>
</dbReference>
<dbReference type="PROSITE" id="PS50937">
    <property type="entry name" value="HTH_MERR_2"/>
    <property type="match status" value="1"/>
</dbReference>